<dbReference type="GO" id="GO:0003872">
    <property type="term" value="F:6-phosphofructokinase activity"/>
    <property type="evidence" value="ECO:0007669"/>
    <property type="project" value="UniProtKB-EC"/>
</dbReference>
<protein>
    <recommendedName>
        <fullName evidence="5">6-phosphofructokinase</fullName>
        <ecNumber evidence="5">2.7.1.11</ecNumber>
    </recommendedName>
</protein>
<dbReference type="EMBL" id="WUUK01000004">
    <property type="protein sequence ID" value="MXQ51629.1"/>
    <property type="molecule type" value="Genomic_DNA"/>
</dbReference>
<dbReference type="Pfam" id="PF00365">
    <property type="entry name" value="PFK"/>
    <property type="match status" value="1"/>
</dbReference>
<dbReference type="GO" id="GO:0005524">
    <property type="term" value="F:ATP binding"/>
    <property type="evidence" value="ECO:0007669"/>
    <property type="project" value="UniProtKB-KW"/>
</dbReference>
<dbReference type="GO" id="GO:0006002">
    <property type="term" value="P:fructose 6-phosphate metabolic process"/>
    <property type="evidence" value="ECO:0007669"/>
    <property type="project" value="InterPro"/>
</dbReference>
<evidence type="ECO:0000313" key="17">
    <source>
        <dbReference type="EMBL" id="MXQ51629.1"/>
    </source>
</evidence>
<evidence type="ECO:0000256" key="7">
    <source>
        <dbReference type="ARBA" id="ARBA00022679"/>
    </source>
</evidence>
<keyword evidence="18" id="KW-1185">Reference proteome</keyword>
<evidence type="ECO:0000256" key="12">
    <source>
        <dbReference type="ARBA" id="ARBA00022842"/>
    </source>
</evidence>
<evidence type="ECO:0000256" key="6">
    <source>
        <dbReference type="ARBA" id="ARBA00022490"/>
    </source>
</evidence>
<keyword evidence="9" id="KW-0547">Nucleotide-binding</keyword>
<accession>A0A6N8U7K4</accession>
<dbReference type="AlphaFoldDB" id="A0A6N8U7K4"/>
<dbReference type="GO" id="GO:0070095">
    <property type="term" value="F:fructose-6-phosphate binding"/>
    <property type="evidence" value="ECO:0007669"/>
    <property type="project" value="TreeGrafter"/>
</dbReference>
<evidence type="ECO:0000256" key="13">
    <source>
        <dbReference type="ARBA" id="ARBA00023152"/>
    </source>
</evidence>
<dbReference type="GO" id="GO:0016208">
    <property type="term" value="F:AMP binding"/>
    <property type="evidence" value="ECO:0007669"/>
    <property type="project" value="TreeGrafter"/>
</dbReference>
<dbReference type="InterPro" id="IPR000023">
    <property type="entry name" value="Phosphofructokinase_dom"/>
</dbReference>
<evidence type="ECO:0000313" key="18">
    <source>
        <dbReference type="Proteomes" id="UP000436284"/>
    </source>
</evidence>
<evidence type="ECO:0000256" key="15">
    <source>
        <dbReference type="ARBA" id="ARBA00048070"/>
    </source>
</evidence>
<sequence>MNKTAIICSGGDGSGINSVIDVISKNANIDLYGFDNSFDGIIHSKPIQLTRDHCSHHSLDGKQLILTSRSKAPYTKEGRQLIQKKLQENNFEYLIVCGGNGSKKAATLLEEDGVKTIFIPMTVDNDVGGSEYSIGFDTALNRVTSIVHDLHDTAHNMPGRIFMVEVLGGNCGNLALHSAIATASDMSLIPEFPVNHEKISEKIKEKLKFQDAIIIICSEAAYENENYKTGEQGVSFEIADEIEKNTNIRVRKSIVGFSMRSGNPTFKDAMVATRMGMAAVEHIEDDNTGFMIGIVDDAVHSISLKNDEDFNNNLNKKILELAIKKDLIIEGEKKYD</sequence>
<dbReference type="GO" id="GO:0048029">
    <property type="term" value="F:monosaccharide binding"/>
    <property type="evidence" value="ECO:0007669"/>
    <property type="project" value="TreeGrafter"/>
</dbReference>
<evidence type="ECO:0000256" key="1">
    <source>
        <dbReference type="ARBA" id="ARBA00001946"/>
    </source>
</evidence>
<keyword evidence="13" id="KW-0324">Glycolysis</keyword>
<name>A0A6N8U7K4_9STAP</name>
<keyword evidence="8" id="KW-0479">Metal-binding</keyword>
<keyword evidence="6" id="KW-0963">Cytoplasm</keyword>
<evidence type="ECO:0000256" key="10">
    <source>
        <dbReference type="ARBA" id="ARBA00022777"/>
    </source>
</evidence>
<dbReference type="InterPro" id="IPR012003">
    <property type="entry name" value="ATP_PFK_prok-type"/>
</dbReference>
<dbReference type="OrthoDB" id="9802503at2"/>
<dbReference type="GO" id="GO:0005945">
    <property type="term" value="C:6-phosphofructokinase complex"/>
    <property type="evidence" value="ECO:0007669"/>
    <property type="project" value="TreeGrafter"/>
</dbReference>
<dbReference type="EC" id="2.7.1.11" evidence="5"/>
<organism evidence="17 18">
    <name type="scientific">Salinicoccus hispanicus</name>
    <dbReference type="NCBI Taxonomy" id="157225"/>
    <lineage>
        <taxon>Bacteria</taxon>
        <taxon>Bacillati</taxon>
        <taxon>Bacillota</taxon>
        <taxon>Bacilli</taxon>
        <taxon>Bacillales</taxon>
        <taxon>Staphylococcaceae</taxon>
        <taxon>Salinicoccus</taxon>
    </lineage>
</organism>
<dbReference type="RefSeq" id="WP_160656579.1">
    <property type="nucleotide sequence ID" value="NZ_JBHRWU010000001.1"/>
</dbReference>
<dbReference type="GO" id="GO:0042802">
    <property type="term" value="F:identical protein binding"/>
    <property type="evidence" value="ECO:0007669"/>
    <property type="project" value="TreeGrafter"/>
</dbReference>
<dbReference type="SUPFAM" id="SSF53784">
    <property type="entry name" value="Phosphofructokinase"/>
    <property type="match status" value="1"/>
</dbReference>
<evidence type="ECO:0000256" key="8">
    <source>
        <dbReference type="ARBA" id="ARBA00022723"/>
    </source>
</evidence>
<comment type="similarity">
    <text evidence="14">Belongs to the phosphofructokinase type A (PFKA) family.</text>
</comment>
<evidence type="ECO:0000256" key="5">
    <source>
        <dbReference type="ARBA" id="ARBA00012055"/>
    </source>
</evidence>
<feature type="domain" description="Phosphofructokinase" evidence="16">
    <location>
        <begin position="4"/>
        <end position="283"/>
    </location>
</feature>
<dbReference type="Proteomes" id="UP000436284">
    <property type="component" value="Unassembled WGS sequence"/>
</dbReference>
<dbReference type="PRINTS" id="PR00476">
    <property type="entry name" value="PHFRCTKINASE"/>
</dbReference>
<dbReference type="PIRSF" id="PIRSF000532">
    <property type="entry name" value="ATP_PFK_prok"/>
    <property type="match status" value="1"/>
</dbReference>
<evidence type="ECO:0000256" key="3">
    <source>
        <dbReference type="ARBA" id="ARBA00004496"/>
    </source>
</evidence>
<comment type="cofactor">
    <cofactor evidence="1">
        <name>Mg(2+)</name>
        <dbReference type="ChEBI" id="CHEBI:18420"/>
    </cofactor>
</comment>
<dbReference type="GO" id="GO:0061621">
    <property type="term" value="P:canonical glycolysis"/>
    <property type="evidence" value="ECO:0007669"/>
    <property type="project" value="TreeGrafter"/>
</dbReference>
<dbReference type="InterPro" id="IPR035966">
    <property type="entry name" value="PKF_sf"/>
</dbReference>
<dbReference type="Gene3D" id="3.40.50.460">
    <property type="entry name" value="Phosphofructokinase domain"/>
    <property type="match status" value="1"/>
</dbReference>
<comment type="pathway">
    <text evidence="4">Carbohydrate degradation; glycolysis; D-glyceraldehyde 3-phosphate and glycerone phosphate from D-glucose: step 3/4.</text>
</comment>
<evidence type="ECO:0000256" key="9">
    <source>
        <dbReference type="ARBA" id="ARBA00022741"/>
    </source>
</evidence>
<evidence type="ECO:0000256" key="11">
    <source>
        <dbReference type="ARBA" id="ARBA00022840"/>
    </source>
</evidence>
<keyword evidence="10" id="KW-0418">Kinase</keyword>
<dbReference type="GO" id="GO:0046872">
    <property type="term" value="F:metal ion binding"/>
    <property type="evidence" value="ECO:0007669"/>
    <property type="project" value="UniProtKB-KW"/>
</dbReference>
<comment type="function">
    <text evidence="2">Catalyzes the phosphorylation of D-fructose 6-phosphate to fructose 1,6-bisphosphate by ATP, the first committing step of glycolysis.</text>
</comment>
<dbReference type="PANTHER" id="PTHR13697">
    <property type="entry name" value="PHOSPHOFRUCTOKINASE"/>
    <property type="match status" value="1"/>
</dbReference>
<evidence type="ECO:0000259" key="16">
    <source>
        <dbReference type="Pfam" id="PF00365"/>
    </source>
</evidence>
<comment type="subcellular location">
    <subcellularLocation>
        <location evidence="3">Cytoplasm</location>
    </subcellularLocation>
</comment>
<dbReference type="InterPro" id="IPR022953">
    <property type="entry name" value="ATP_PFK"/>
</dbReference>
<gene>
    <name evidence="17" type="ORF">GQ671_10180</name>
</gene>
<keyword evidence="12" id="KW-0460">Magnesium</keyword>
<keyword evidence="11" id="KW-0067">ATP-binding</keyword>
<evidence type="ECO:0000256" key="4">
    <source>
        <dbReference type="ARBA" id="ARBA00004679"/>
    </source>
</evidence>
<dbReference type="PANTHER" id="PTHR13697:SF4">
    <property type="entry name" value="ATP-DEPENDENT 6-PHOSPHOFRUCTOKINASE"/>
    <property type="match status" value="1"/>
</dbReference>
<reference evidence="17 18" key="1">
    <citation type="submission" date="2019-12" db="EMBL/GenBank/DDBJ databases">
        <title>Salinicoccus cyprini sp. nov., isolated from gastro-intestinal tract of mirror carp, Cyprinus carpio var. specularis, collected from Gobind Sagar Reservoir, Himachal Pradesh, India.</title>
        <authorList>
            <person name="Talwar C."/>
            <person name="Singh A.K."/>
            <person name="Lal R."/>
            <person name="Negi R.K."/>
        </authorList>
    </citation>
    <scope>NUCLEOTIDE SEQUENCE [LARGE SCALE GENOMIC DNA]</scope>
    <source>
        <strain evidence="17 18">J-82</strain>
    </source>
</reference>
<dbReference type="GO" id="GO:0030388">
    <property type="term" value="P:fructose 1,6-bisphosphate metabolic process"/>
    <property type="evidence" value="ECO:0007669"/>
    <property type="project" value="TreeGrafter"/>
</dbReference>
<keyword evidence="7" id="KW-0808">Transferase</keyword>
<evidence type="ECO:0000256" key="2">
    <source>
        <dbReference type="ARBA" id="ARBA00002659"/>
    </source>
</evidence>
<evidence type="ECO:0000256" key="14">
    <source>
        <dbReference type="ARBA" id="ARBA00038478"/>
    </source>
</evidence>
<dbReference type="UniPathway" id="UPA00109">
    <property type="reaction ID" value="UER00182"/>
</dbReference>
<dbReference type="Gene3D" id="3.40.50.450">
    <property type="match status" value="1"/>
</dbReference>
<proteinExistence type="inferred from homology"/>
<comment type="caution">
    <text evidence="17">The sequence shown here is derived from an EMBL/GenBank/DDBJ whole genome shotgun (WGS) entry which is preliminary data.</text>
</comment>
<comment type="catalytic activity">
    <reaction evidence="15">
        <text>beta-D-fructose 6-phosphate + ATP = beta-D-fructose 1,6-bisphosphate + ADP + H(+)</text>
        <dbReference type="Rhea" id="RHEA:16109"/>
        <dbReference type="ChEBI" id="CHEBI:15378"/>
        <dbReference type="ChEBI" id="CHEBI:30616"/>
        <dbReference type="ChEBI" id="CHEBI:32966"/>
        <dbReference type="ChEBI" id="CHEBI:57634"/>
        <dbReference type="ChEBI" id="CHEBI:456216"/>
        <dbReference type="EC" id="2.7.1.11"/>
    </reaction>
</comment>